<feature type="compositionally biased region" description="Polar residues" evidence="9">
    <location>
        <begin position="1"/>
        <end position="13"/>
    </location>
</feature>
<evidence type="ECO:0000256" key="3">
    <source>
        <dbReference type="ARBA" id="ARBA00023125"/>
    </source>
</evidence>
<comment type="similarity">
    <text evidence="6">Belongs to the NK-1 homeobox family.</text>
</comment>
<name>A0AAV4W1B0_CAEEX</name>
<comment type="subcellular location">
    <subcellularLocation>
        <location evidence="1 7 8">Nucleus</location>
    </subcellularLocation>
</comment>
<dbReference type="SUPFAM" id="SSF46689">
    <property type="entry name" value="Homeodomain-like"/>
    <property type="match status" value="1"/>
</dbReference>
<dbReference type="Pfam" id="PF00046">
    <property type="entry name" value="Homeodomain"/>
    <property type="match status" value="1"/>
</dbReference>
<evidence type="ECO:0000256" key="7">
    <source>
        <dbReference type="PROSITE-ProRule" id="PRU00108"/>
    </source>
</evidence>
<dbReference type="PROSITE" id="PS00027">
    <property type="entry name" value="HOMEOBOX_1"/>
    <property type="match status" value="1"/>
</dbReference>
<gene>
    <name evidence="11" type="primary">slou</name>
    <name evidence="11" type="ORF">CEXT_790801</name>
</gene>
<evidence type="ECO:0000256" key="8">
    <source>
        <dbReference type="RuleBase" id="RU000682"/>
    </source>
</evidence>
<protein>
    <recommendedName>
        <fullName evidence="10">Homeobox domain-containing protein</fullName>
    </recommendedName>
</protein>
<keyword evidence="3 7" id="KW-0238">DNA-binding</keyword>
<accession>A0AAV4W1B0</accession>
<organism evidence="11 12">
    <name type="scientific">Caerostris extrusa</name>
    <name type="common">Bark spider</name>
    <name type="synonym">Caerostris bankana</name>
    <dbReference type="NCBI Taxonomy" id="172846"/>
    <lineage>
        <taxon>Eukaryota</taxon>
        <taxon>Metazoa</taxon>
        <taxon>Ecdysozoa</taxon>
        <taxon>Arthropoda</taxon>
        <taxon>Chelicerata</taxon>
        <taxon>Arachnida</taxon>
        <taxon>Araneae</taxon>
        <taxon>Araneomorphae</taxon>
        <taxon>Entelegynae</taxon>
        <taxon>Araneoidea</taxon>
        <taxon>Araneidae</taxon>
        <taxon>Caerostris</taxon>
    </lineage>
</organism>
<evidence type="ECO:0000256" key="6">
    <source>
        <dbReference type="ARBA" id="ARBA00061009"/>
    </source>
</evidence>
<evidence type="ECO:0000313" key="12">
    <source>
        <dbReference type="Proteomes" id="UP001054945"/>
    </source>
</evidence>
<keyword evidence="5 7" id="KW-0539">Nucleus</keyword>
<dbReference type="InterPro" id="IPR009057">
    <property type="entry name" value="Homeodomain-like_sf"/>
</dbReference>
<dbReference type="Proteomes" id="UP001054945">
    <property type="component" value="Unassembled WGS sequence"/>
</dbReference>
<dbReference type="GO" id="GO:0005634">
    <property type="term" value="C:nucleus"/>
    <property type="evidence" value="ECO:0007669"/>
    <property type="project" value="UniProtKB-SubCell"/>
</dbReference>
<dbReference type="InterPro" id="IPR001356">
    <property type="entry name" value="HD"/>
</dbReference>
<evidence type="ECO:0000256" key="1">
    <source>
        <dbReference type="ARBA" id="ARBA00004123"/>
    </source>
</evidence>
<dbReference type="PRINTS" id="PR00024">
    <property type="entry name" value="HOMEOBOX"/>
</dbReference>
<dbReference type="SMART" id="SM00389">
    <property type="entry name" value="HOX"/>
    <property type="match status" value="1"/>
</dbReference>
<dbReference type="FunFam" id="1.10.10.60:FF:000315">
    <property type="entry name" value="NK1 homeobox 2"/>
    <property type="match status" value="1"/>
</dbReference>
<evidence type="ECO:0000256" key="2">
    <source>
        <dbReference type="ARBA" id="ARBA00022473"/>
    </source>
</evidence>
<comment type="caution">
    <text evidence="11">The sequence shown here is derived from an EMBL/GenBank/DDBJ whole genome shotgun (WGS) entry which is preliminary data.</text>
</comment>
<feature type="DNA-binding region" description="Homeobox" evidence="7">
    <location>
        <begin position="165"/>
        <end position="224"/>
    </location>
</feature>
<dbReference type="PANTHER" id="PTHR24340">
    <property type="entry name" value="HOMEOBOX PROTEIN NKX"/>
    <property type="match status" value="1"/>
</dbReference>
<evidence type="ECO:0000259" key="10">
    <source>
        <dbReference type="PROSITE" id="PS50071"/>
    </source>
</evidence>
<keyword evidence="12" id="KW-1185">Reference proteome</keyword>
<dbReference type="PANTHER" id="PTHR24340:SF37">
    <property type="entry name" value="HOMEOBOX PROTEIN SLOU"/>
    <property type="match status" value="1"/>
</dbReference>
<dbReference type="InterPro" id="IPR017970">
    <property type="entry name" value="Homeobox_CS"/>
</dbReference>
<dbReference type="PROSITE" id="PS50071">
    <property type="entry name" value="HOMEOBOX_2"/>
    <property type="match status" value="1"/>
</dbReference>
<dbReference type="EMBL" id="BPLR01015314">
    <property type="protein sequence ID" value="GIY75240.1"/>
    <property type="molecule type" value="Genomic_DNA"/>
</dbReference>
<dbReference type="Gene3D" id="1.10.10.60">
    <property type="entry name" value="Homeodomain-like"/>
    <property type="match status" value="1"/>
</dbReference>
<dbReference type="GO" id="GO:0000978">
    <property type="term" value="F:RNA polymerase II cis-regulatory region sequence-specific DNA binding"/>
    <property type="evidence" value="ECO:0007669"/>
    <property type="project" value="TreeGrafter"/>
</dbReference>
<evidence type="ECO:0000256" key="5">
    <source>
        <dbReference type="ARBA" id="ARBA00023242"/>
    </source>
</evidence>
<feature type="region of interest" description="Disordered" evidence="9">
    <location>
        <begin position="222"/>
        <end position="242"/>
    </location>
</feature>
<feature type="domain" description="Homeobox" evidence="10">
    <location>
        <begin position="163"/>
        <end position="223"/>
    </location>
</feature>
<dbReference type="InterPro" id="IPR050394">
    <property type="entry name" value="Homeobox_NK-like"/>
</dbReference>
<evidence type="ECO:0000256" key="4">
    <source>
        <dbReference type="ARBA" id="ARBA00023155"/>
    </source>
</evidence>
<evidence type="ECO:0000256" key="9">
    <source>
        <dbReference type="SAM" id="MobiDB-lite"/>
    </source>
</evidence>
<dbReference type="GO" id="GO:0030154">
    <property type="term" value="P:cell differentiation"/>
    <property type="evidence" value="ECO:0007669"/>
    <property type="project" value="TreeGrafter"/>
</dbReference>
<feature type="compositionally biased region" description="Polar residues" evidence="9">
    <location>
        <begin position="34"/>
        <end position="43"/>
    </location>
</feature>
<dbReference type="InterPro" id="IPR020479">
    <property type="entry name" value="HD_metazoa"/>
</dbReference>
<keyword evidence="2" id="KW-0217">Developmental protein</keyword>
<feature type="compositionally biased region" description="Polar residues" evidence="9">
    <location>
        <begin position="109"/>
        <end position="129"/>
    </location>
</feature>
<keyword evidence="4 7" id="KW-0371">Homeobox</keyword>
<proteinExistence type="inferred from homology"/>
<dbReference type="CDD" id="cd00086">
    <property type="entry name" value="homeodomain"/>
    <property type="match status" value="1"/>
</dbReference>
<sequence>MDGGSSSERSNPEVSLGDFDAIGKGKSEMLPVLQAQTPMSHTPFSVDDILDPTKFTGSRTGSRIQERTWHPWQKENLSGSDSDQDSLRDDSMSPLPDIIEVGETDNSNRDGSTSRCGLLPRSSNGLRSSATDDESTDKESTKGMGSSPYKKKKSSSSSDSKAGKPRRARTAFTYEQLVALENKFKTTRYLSVCERLNLALSLRLTETQVKIWFQNRRTKWKKQNPGMDANSPTLPPSQASSLPNSYAASPSYASGLLFGNQLPYLPATSALPYPVIAPVQHFTHSAMHPYLTHLGHCNPHQCYIWELRTY</sequence>
<feature type="compositionally biased region" description="Basic and acidic residues" evidence="9">
    <location>
        <begin position="64"/>
        <end position="73"/>
    </location>
</feature>
<reference evidence="11 12" key="1">
    <citation type="submission" date="2021-06" db="EMBL/GenBank/DDBJ databases">
        <title>Caerostris extrusa draft genome.</title>
        <authorList>
            <person name="Kono N."/>
            <person name="Arakawa K."/>
        </authorList>
    </citation>
    <scope>NUCLEOTIDE SEQUENCE [LARGE SCALE GENOMIC DNA]</scope>
</reference>
<dbReference type="GO" id="GO:0000981">
    <property type="term" value="F:DNA-binding transcription factor activity, RNA polymerase II-specific"/>
    <property type="evidence" value="ECO:0007669"/>
    <property type="project" value="InterPro"/>
</dbReference>
<dbReference type="AlphaFoldDB" id="A0AAV4W1B0"/>
<feature type="region of interest" description="Disordered" evidence="9">
    <location>
        <begin position="1"/>
        <end position="168"/>
    </location>
</feature>
<evidence type="ECO:0000313" key="11">
    <source>
        <dbReference type="EMBL" id="GIY75240.1"/>
    </source>
</evidence>